<dbReference type="InterPro" id="IPR040442">
    <property type="entry name" value="Pyrv_kinase-like_dom_sf"/>
</dbReference>
<dbReference type="Pfam" id="PF13714">
    <property type="entry name" value="PEP_mutase"/>
    <property type="match status" value="1"/>
</dbReference>
<dbReference type="SUPFAM" id="SSF51621">
    <property type="entry name" value="Phosphoenolpyruvate/pyruvate domain"/>
    <property type="match status" value="1"/>
</dbReference>
<dbReference type="InterPro" id="IPR015813">
    <property type="entry name" value="Pyrv/PenolPyrv_kinase-like_dom"/>
</dbReference>
<accession>D6XBS8</accession>
<evidence type="ECO:0000313" key="3">
    <source>
        <dbReference type="Proteomes" id="UP000002785"/>
    </source>
</evidence>
<organism evidence="2 3">
    <name type="scientific">Streptomyces sviceus (strain ATCC 29083 / DSM 924 / JCM 4929 / NBRC 13980 / NCIMB 11184 / NRRL 5439 / UC 5370)</name>
    <dbReference type="NCBI Taxonomy" id="463191"/>
    <lineage>
        <taxon>Bacteria</taxon>
        <taxon>Bacillati</taxon>
        <taxon>Actinomycetota</taxon>
        <taxon>Actinomycetes</taxon>
        <taxon>Kitasatosporales</taxon>
        <taxon>Streptomycetaceae</taxon>
        <taxon>Streptomyces</taxon>
    </lineage>
</organism>
<reference evidence="2" key="1">
    <citation type="submission" date="2009-10" db="EMBL/GenBank/DDBJ databases">
        <title>The genome sequence of Streptomyces sviceus strain ATCC 29083.</title>
        <authorList>
            <consortium name="The Broad Institute Genome Sequencing Platform"/>
            <consortium name="Broad Institute Microbial Sequencing Center"/>
            <person name="Fischbach M."/>
            <person name="Godfrey P."/>
            <person name="Ward D."/>
            <person name="Young S."/>
            <person name="Zeng Q."/>
            <person name="Koehrsen M."/>
            <person name="Alvarado L."/>
            <person name="Berlin A.M."/>
            <person name="Bochicchio J."/>
            <person name="Borenstein D."/>
            <person name="Chapman S.B."/>
            <person name="Chen Z."/>
            <person name="Engels R."/>
            <person name="Freedman E."/>
            <person name="Gellesch M."/>
            <person name="Goldberg J."/>
            <person name="Griggs A."/>
            <person name="Gujja S."/>
            <person name="Heilman E.R."/>
            <person name="Heiman D.I."/>
            <person name="Hepburn T.A."/>
            <person name="Howarth C."/>
            <person name="Jen D."/>
            <person name="Larson L."/>
            <person name="Lewis B."/>
            <person name="Mehta T."/>
            <person name="Park D."/>
            <person name="Pearson M."/>
            <person name="Richards J."/>
            <person name="Roberts A."/>
            <person name="Saif S."/>
            <person name="Shea T.D."/>
            <person name="Shenoy N."/>
            <person name="Sisk P."/>
            <person name="Stolte C."/>
            <person name="Sykes S.N."/>
            <person name="Thomson T."/>
            <person name="Walk T."/>
            <person name="White J."/>
            <person name="Yandava C."/>
            <person name="Straight P."/>
            <person name="Clardy J."/>
            <person name="Hung D."/>
            <person name="Kolter R."/>
            <person name="Mekalanos J."/>
            <person name="Walker S."/>
            <person name="Walsh C.T."/>
            <person name="Wieland-Brown L.C."/>
            <person name="Haas B."/>
            <person name="Nusbaum C."/>
            <person name="Birren B."/>
        </authorList>
    </citation>
    <scope>NUCLEOTIDE SEQUENCE [LARGE SCALE GENOMIC DNA]</scope>
    <source>
        <strain evidence="2">ATCC 29083</strain>
    </source>
</reference>
<dbReference type="CDD" id="cd00377">
    <property type="entry name" value="ICL_PEPM"/>
    <property type="match status" value="1"/>
</dbReference>
<evidence type="ECO:0000313" key="2">
    <source>
        <dbReference type="EMBL" id="EFH28209.1"/>
    </source>
</evidence>
<dbReference type="Proteomes" id="UP000002785">
    <property type="component" value="Chromosome"/>
</dbReference>
<dbReference type="GO" id="GO:0016833">
    <property type="term" value="F:oxo-acid-lyase activity"/>
    <property type="evidence" value="ECO:0007669"/>
    <property type="project" value="UniProtKB-ARBA"/>
</dbReference>
<dbReference type="AlphaFoldDB" id="D6XBS8"/>
<dbReference type="eggNOG" id="COG2513">
    <property type="taxonomic scope" value="Bacteria"/>
</dbReference>
<dbReference type="GO" id="GO:0008807">
    <property type="term" value="F:carboxyvinyl-carboxyphosphonate phosphorylmutase activity"/>
    <property type="evidence" value="ECO:0007669"/>
    <property type="project" value="UniProtKB-UniRule"/>
</dbReference>
<dbReference type="PANTHER" id="PTHR42905:SF5">
    <property type="entry name" value="CARBOXYVINYL-CARBOXYPHOSPHONATE PHOSPHORYLMUTASE, CHLOROPLASTIC"/>
    <property type="match status" value="1"/>
</dbReference>
<dbReference type="PROSITE" id="PS00161">
    <property type="entry name" value="ISOCITRATE_LYASE"/>
    <property type="match status" value="1"/>
</dbReference>
<keyword evidence="3" id="KW-1185">Reference proteome</keyword>
<dbReference type="EMBL" id="CM000951">
    <property type="protein sequence ID" value="EFH28209.1"/>
    <property type="molecule type" value="Genomic_DNA"/>
</dbReference>
<dbReference type="InterPro" id="IPR012697">
    <property type="entry name" value="CPEP_Pphonmut"/>
</dbReference>
<dbReference type="HOGENOM" id="CLU_027389_3_2_11"/>
<gene>
    <name evidence="2" type="ORF">SSEG_10414</name>
</gene>
<dbReference type="Gene3D" id="3.20.20.60">
    <property type="entry name" value="Phosphoenolpyruvate-binding domains"/>
    <property type="match status" value="1"/>
</dbReference>
<dbReference type="OrthoDB" id="9771433at2"/>
<dbReference type="RefSeq" id="WP_007379341.1">
    <property type="nucleotide sequence ID" value="NZ_CM000951.1"/>
</dbReference>
<proteinExistence type="predicted"/>
<name>D6XBS8_STRX2</name>
<dbReference type="InterPro" id="IPR039556">
    <property type="entry name" value="ICL/PEPM"/>
</dbReference>
<dbReference type="InterPro" id="IPR018523">
    <property type="entry name" value="Isocitrate_lyase_ph_CS"/>
</dbReference>
<sequence length="296" mass="32796">MSRASEFKQLMLDPKILVVPKTYDALSARVIEQAGFPAVHMTGSGTSAAMLGLPDLGFATITEMAWNAKNICLAVDLPVIMDLDAGYGNAMNTWRCIREFEQAGIVGGHLEDQVVPKRCGHLEGKRLISAREMTGKIEAAVEARRDPDWTIIARTDAREKLGLDEAIRRSKEYVAAGADCIFLEAMLSLDEMKRVRDEIDAPLLANMVEGGKTPWLTTAELEAIGYNLAIYPLSGWFAATSILRKVFAELRDAGTTQGFWPRHGMEMTFEELFEVFGYSKISELEERVVVKDDDVS</sequence>
<dbReference type="EC" id="2.7.8.23" evidence="1"/>
<evidence type="ECO:0000256" key="1">
    <source>
        <dbReference type="NCBIfam" id="TIGR02319"/>
    </source>
</evidence>
<dbReference type="PANTHER" id="PTHR42905">
    <property type="entry name" value="PHOSPHOENOLPYRUVATE CARBOXYLASE"/>
    <property type="match status" value="1"/>
</dbReference>
<dbReference type="NCBIfam" id="TIGR02319">
    <property type="entry name" value="CPEP_Pphonmut"/>
    <property type="match status" value="1"/>
</dbReference>
<protein>
    <recommendedName>
        <fullName evidence="1">Carboxyvinyl-carboxyphosphonate phosphorylmutase</fullName>
        <ecNumber evidence="1">2.7.8.23</ecNumber>
    </recommendedName>
</protein>